<organism evidence="5 6">
    <name type="scientific">Pseudoduganella ginsengisoli</name>
    <dbReference type="NCBI Taxonomy" id="1462440"/>
    <lineage>
        <taxon>Bacteria</taxon>
        <taxon>Pseudomonadati</taxon>
        <taxon>Pseudomonadota</taxon>
        <taxon>Betaproteobacteria</taxon>
        <taxon>Burkholderiales</taxon>
        <taxon>Oxalobacteraceae</taxon>
        <taxon>Telluria group</taxon>
        <taxon>Pseudoduganella</taxon>
    </lineage>
</organism>
<accession>A0A6L6PST2</accession>
<feature type="transmembrane region" description="Helical" evidence="3">
    <location>
        <begin position="12"/>
        <end position="32"/>
    </location>
</feature>
<dbReference type="OrthoDB" id="9812991at2"/>
<keyword evidence="2" id="KW-0175">Coiled coil</keyword>
<sequence length="271" mass="30101">MGEDMQFRWIKKLGLAIAAIIVLFMLTPFAIVPAGHRGVLTTFGKPSEQVYDEGLHFRWPLAQAMHLVGVAIEKGEGEGDAASKDLQRVQTRVAINYHVKPEAAVAVYRDLGNQPGERIIVPAVHEAVKAVTARYTAEELISKRAVVRDDIVAALKERMSRHGLVIDEFSIISFNFSKTFDEAIEAKTTAEQLKMKAERDLQRIEVEAQQKVARAKAEADALALQRQQVTPELLRLREVENQAKAIEKWDGHMPSTMTGNAVPFINVPAAK</sequence>
<keyword evidence="3" id="KW-0812">Transmembrane</keyword>
<keyword evidence="6" id="KW-1185">Reference proteome</keyword>
<keyword evidence="3" id="KW-1133">Transmembrane helix</keyword>
<dbReference type="InterPro" id="IPR000163">
    <property type="entry name" value="Prohibitin"/>
</dbReference>
<evidence type="ECO:0000259" key="4">
    <source>
        <dbReference type="SMART" id="SM00244"/>
    </source>
</evidence>
<feature type="domain" description="Band 7" evidence="4">
    <location>
        <begin position="27"/>
        <end position="188"/>
    </location>
</feature>
<dbReference type="EMBL" id="WNLA01000001">
    <property type="protein sequence ID" value="MTW00593.1"/>
    <property type="molecule type" value="Genomic_DNA"/>
</dbReference>
<dbReference type="AlphaFoldDB" id="A0A6L6PST2"/>
<proteinExistence type="predicted"/>
<protein>
    <submittedName>
        <fullName evidence="5">Prohibitin family protein</fullName>
    </submittedName>
</protein>
<dbReference type="Proteomes" id="UP000484015">
    <property type="component" value="Unassembled WGS sequence"/>
</dbReference>
<dbReference type="CDD" id="cd03401">
    <property type="entry name" value="SPFH_prohibitin"/>
    <property type="match status" value="1"/>
</dbReference>
<name>A0A6L6PST2_9BURK</name>
<keyword evidence="3" id="KW-0472">Membrane</keyword>
<dbReference type="SMART" id="SM00244">
    <property type="entry name" value="PHB"/>
    <property type="match status" value="1"/>
</dbReference>
<evidence type="ECO:0000313" key="6">
    <source>
        <dbReference type="Proteomes" id="UP000484015"/>
    </source>
</evidence>
<dbReference type="GO" id="GO:0016020">
    <property type="term" value="C:membrane"/>
    <property type="evidence" value="ECO:0007669"/>
    <property type="project" value="UniProtKB-SubCell"/>
</dbReference>
<dbReference type="InterPro" id="IPR036013">
    <property type="entry name" value="Band_7/SPFH_dom_sf"/>
</dbReference>
<dbReference type="PANTHER" id="PTHR23222">
    <property type="entry name" value="PROHIBITIN"/>
    <property type="match status" value="1"/>
</dbReference>
<evidence type="ECO:0000256" key="1">
    <source>
        <dbReference type="ARBA" id="ARBA00004167"/>
    </source>
</evidence>
<comment type="caution">
    <text evidence="5">The sequence shown here is derived from an EMBL/GenBank/DDBJ whole genome shotgun (WGS) entry which is preliminary data.</text>
</comment>
<evidence type="ECO:0000256" key="2">
    <source>
        <dbReference type="SAM" id="Coils"/>
    </source>
</evidence>
<gene>
    <name evidence="5" type="ORF">GM668_00680</name>
</gene>
<dbReference type="PRINTS" id="PR00679">
    <property type="entry name" value="PROHIBITIN"/>
</dbReference>
<evidence type="ECO:0000313" key="5">
    <source>
        <dbReference type="EMBL" id="MTW00593.1"/>
    </source>
</evidence>
<dbReference type="Pfam" id="PF01145">
    <property type="entry name" value="Band_7"/>
    <property type="match status" value="1"/>
</dbReference>
<feature type="coiled-coil region" evidence="2">
    <location>
        <begin position="187"/>
        <end position="225"/>
    </location>
</feature>
<dbReference type="InterPro" id="IPR001107">
    <property type="entry name" value="Band_7"/>
</dbReference>
<evidence type="ECO:0000256" key="3">
    <source>
        <dbReference type="SAM" id="Phobius"/>
    </source>
</evidence>
<dbReference type="PANTHER" id="PTHR23222:SF0">
    <property type="entry name" value="PROHIBITIN 1"/>
    <property type="match status" value="1"/>
</dbReference>
<reference evidence="5 6" key="1">
    <citation type="submission" date="2019-11" db="EMBL/GenBank/DDBJ databases">
        <title>Type strains purchased from KCTC, JCM and DSMZ.</title>
        <authorList>
            <person name="Lu H."/>
        </authorList>
    </citation>
    <scope>NUCLEOTIDE SEQUENCE [LARGE SCALE GENOMIC DNA]</scope>
    <source>
        <strain evidence="5 6">KCTC 42409</strain>
    </source>
</reference>
<dbReference type="Gene3D" id="3.30.479.30">
    <property type="entry name" value="Band 7 domain"/>
    <property type="match status" value="1"/>
</dbReference>
<comment type="subcellular location">
    <subcellularLocation>
        <location evidence="1">Membrane</location>
        <topology evidence="1">Single-pass membrane protein</topology>
    </subcellularLocation>
</comment>
<dbReference type="SUPFAM" id="SSF117892">
    <property type="entry name" value="Band 7/SPFH domain"/>
    <property type="match status" value="1"/>
</dbReference>